<dbReference type="AlphaFoldDB" id="A0A5N6UKA2"/>
<evidence type="ECO:0000256" key="1">
    <source>
        <dbReference type="SAM" id="MobiDB-lite"/>
    </source>
</evidence>
<keyword evidence="3" id="KW-1185">Reference proteome</keyword>
<evidence type="ECO:0000313" key="3">
    <source>
        <dbReference type="Proteomes" id="UP000326950"/>
    </source>
</evidence>
<reference evidence="2 3" key="1">
    <citation type="submission" date="2019-04" db="EMBL/GenBank/DDBJ databases">
        <title>Friends and foes A comparative genomics study of 23 Aspergillus species from section Flavi.</title>
        <authorList>
            <consortium name="DOE Joint Genome Institute"/>
            <person name="Kjaerbolling I."/>
            <person name="Vesth T."/>
            <person name="Frisvad J.C."/>
            <person name="Nybo J.L."/>
            <person name="Theobald S."/>
            <person name="Kildgaard S."/>
            <person name="Isbrandt T."/>
            <person name="Kuo A."/>
            <person name="Sato A."/>
            <person name="Lyhne E.K."/>
            <person name="Kogle M.E."/>
            <person name="Wiebenga A."/>
            <person name="Kun R.S."/>
            <person name="Lubbers R.J."/>
            <person name="Makela M.R."/>
            <person name="Barry K."/>
            <person name="Chovatia M."/>
            <person name="Clum A."/>
            <person name="Daum C."/>
            <person name="Haridas S."/>
            <person name="He G."/>
            <person name="LaButti K."/>
            <person name="Lipzen A."/>
            <person name="Mondo S."/>
            <person name="Riley R."/>
            <person name="Salamov A."/>
            <person name="Simmons B.A."/>
            <person name="Magnuson J.K."/>
            <person name="Henrissat B."/>
            <person name="Mortensen U.H."/>
            <person name="Larsen T.O."/>
            <person name="Devries R.P."/>
            <person name="Grigoriev I.V."/>
            <person name="Machida M."/>
            <person name="Baker S.E."/>
            <person name="Andersen M.R."/>
        </authorList>
    </citation>
    <scope>NUCLEOTIDE SEQUENCE [LARGE SCALE GENOMIC DNA]</scope>
    <source>
        <strain evidence="2 3">CBS 117626</strain>
    </source>
</reference>
<evidence type="ECO:0000313" key="2">
    <source>
        <dbReference type="EMBL" id="KAE8159034.1"/>
    </source>
</evidence>
<protein>
    <submittedName>
        <fullName evidence="2">Uncharacterized protein</fullName>
    </submittedName>
</protein>
<feature type="region of interest" description="Disordered" evidence="1">
    <location>
        <begin position="22"/>
        <end position="48"/>
    </location>
</feature>
<feature type="compositionally biased region" description="Basic residues" evidence="1">
    <location>
        <begin position="25"/>
        <end position="48"/>
    </location>
</feature>
<organism evidence="2 3">
    <name type="scientific">Aspergillus tamarii</name>
    <dbReference type="NCBI Taxonomy" id="41984"/>
    <lineage>
        <taxon>Eukaryota</taxon>
        <taxon>Fungi</taxon>
        <taxon>Dikarya</taxon>
        <taxon>Ascomycota</taxon>
        <taxon>Pezizomycotina</taxon>
        <taxon>Eurotiomycetes</taxon>
        <taxon>Eurotiomycetidae</taxon>
        <taxon>Eurotiales</taxon>
        <taxon>Aspergillaceae</taxon>
        <taxon>Aspergillus</taxon>
        <taxon>Aspergillus subgen. Circumdati</taxon>
    </lineage>
</organism>
<dbReference type="EMBL" id="ML738682">
    <property type="protein sequence ID" value="KAE8159034.1"/>
    <property type="molecule type" value="Genomic_DNA"/>
</dbReference>
<gene>
    <name evidence="2" type="ORF">BDV40DRAFT_274352</name>
</gene>
<sequence>MCVYLLHTSFYDPSSVLQSIDIPQQRKKKLSKNRTKKKREREKSKGKHWTPLTKLHIVETIKSGDSSLLRLKVVRTDTQEPRHPGRRYTQPRTQVIKSQTHGSISPVLLIDRNWCLWARDLEVNSSPLPPTNKRILTRLEISASQAILTGNNTPTSVAITLPCPGLP</sequence>
<proteinExistence type="predicted"/>
<name>A0A5N6UKA2_ASPTM</name>
<dbReference type="Proteomes" id="UP000326950">
    <property type="component" value="Unassembled WGS sequence"/>
</dbReference>
<accession>A0A5N6UKA2</accession>